<dbReference type="EMBL" id="CP049056">
    <property type="protein sequence ID" value="QIE57832.1"/>
    <property type="molecule type" value="Genomic_DNA"/>
</dbReference>
<evidence type="ECO:0000256" key="3">
    <source>
        <dbReference type="ARBA" id="ARBA00022692"/>
    </source>
</evidence>
<dbReference type="AlphaFoldDB" id="A0A7M3T751"/>
<accession>A0A7M3T751</accession>
<keyword evidence="3 6" id="KW-0812">Transmembrane</keyword>
<protein>
    <recommendedName>
        <fullName evidence="7">Cardiolipin synthase N-terminal domain-containing protein</fullName>
    </recommendedName>
</protein>
<dbReference type="GO" id="GO:0005886">
    <property type="term" value="C:plasma membrane"/>
    <property type="evidence" value="ECO:0007669"/>
    <property type="project" value="UniProtKB-SubCell"/>
</dbReference>
<evidence type="ECO:0000313" key="8">
    <source>
        <dbReference type="EMBL" id="QIE57832.1"/>
    </source>
</evidence>
<feature type="transmembrane region" description="Helical" evidence="6">
    <location>
        <begin position="7"/>
        <end position="27"/>
    </location>
</feature>
<dbReference type="RefSeq" id="WP_165103485.1">
    <property type="nucleotide sequence ID" value="NZ_CP049056.1"/>
</dbReference>
<feature type="transmembrane region" description="Helical" evidence="6">
    <location>
        <begin position="33"/>
        <end position="53"/>
    </location>
</feature>
<keyword evidence="9" id="KW-1185">Reference proteome</keyword>
<evidence type="ECO:0000256" key="6">
    <source>
        <dbReference type="SAM" id="Phobius"/>
    </source>
</evidence>
<name>A0A7M3T751_9RHOB</name>
<organism evidence="8 9">
    <name type="scientific">Pikeienuella piscinae</name>
    <dbReference type="NCBI Taxonomy" id="2748098"/>
    <lineage>
        <taxon>Bacteria</taxon>
        <taxon>Pseudomonadati</taxon>
        <taxon>Pseudomonadota</taxon>
        <taxon>Alphaproteobacteria</taxon>
        <taxon>Rhodobacterales</taxon>
        <taxon>Paracoccaceae</taxon>
        <taxon>Pikeienuella</taxon>
    </lineage>
</organism>
<proteinExistence type="predicted"/>
<keyword evidence="4 6" id="KW-1133">Transmembrane helix</keyword>
<reference evidence="8 9" key="1">
    <citation type="submission" date="2020-02" db="EMBL/GenBank/DDBJ databases">
        <title>complete genome sequence of Rhodobacteraceae bacterium.</title>
        <authorList>
            <person name="Park J."/>
            <person name="Kim Y.-S."/>
            <person name="Kim K.-H."/>
        </authorList>
    </citation>
    <scope>NUCLEOTIDE SEQUENCE [LARGE SCALE GENOMIC DNA]</scope>
    <source>
        <strain evidence="8 9">RR4-56</strain>
    </source>
</reference>
<dbReference type="InterPro" id="IPR027379">
    <property type="entry name" value="CLS_N"/>
</dbReference>
<dbReference type="Proteomes" id="UP000503336">
    <property type="component" value="Chromosome"/>
</dbReference>
<evidence type="ECO:0000313" key="9">
    <source>
        <dbReference type="Proteomes" id="UP000503336"/>
    </source>
</evidence>
<sequence length="60" mass="6304">MEITGIGGLILLALDIWAIISIVGSGASTGGKVLWVLLVLFLPLVGFILWLLFGPRAARA</sequence>
<keyword evidence="5 6" id="KW-0472">Membrane</keyword>
<dbReference type="Pfam" id="PF13396">
    <property type="entry name" value="PLDc_N"/>
    <property type="match status" value="1"/>
</dbReference>
<gene>
    <name evidence="8" type="ORF">G5B40_09645</name>
</gene>
<evidence type="ECO:0000259" key="7">
    <source>
        <dbReference type="Pfam" id="PF13396"/>
    </source>
</evidence>
<comment type="subcellular location">
    <subcellularLocation>
        <location evidence="1">Cell membrane</location>
        <topology evidence="1">Multi-pass membrane protein</topology>
    </subcellularLocation>
</comment>
<evidence type="ECO:0000256" key="2">
    <source>
        <dbReference type="ARBA" id="ARBA00022475"/>
    </source>
</evidence>
<feature type="domain" description="Cardiolipin synthase N-terminal" evidence="7">
    <location>
        <begin position="13"/>
        <end position="55"/>
    </location>
</feature>
<evidence type="ECO:0000256" key="4">
    <source>
        <dbReference type="ARBA" id="ARBA00022989"/>
    </source>
</evidence>
<evidence type="ECO:0000256" key="1">
    <source>
        <dbReference type="ARBA" id="ARBA00004651"/>
    </source>
</evidence>
<evidence type="ECO:0000256" key="5">
    <source>
        <dbReference type="ARBA" id="ARBA00023136"/>
    </source>
</evidence>
<keyword evidence="2" id="KW-1003">Cell membrane</keyword>
<dbReference type="KEGG" id="hdh:G5B40_09645"/>